<gene>
    <name evidence="1" type="ORF">KsCSTR_43200</name>
</gene>
<protein>
    <submittedName>
        <fullName evidence="1">Uncharacterized protein</fullName>
    </submittedName>
</protein>
<accession>A0A6G7GWQ7</accession>
<evidence type="ECO:0000313" key="1">
    <source>
        <dbReference type="EMBL" id="QII13699.1"/>
    </source>
</evidence>
<dbReference type="AlphaFoldDB" id="A0A6G7GWQ7"/>
<dbReference type="EMBL" id="CP049055">
    <property type="protein sequence ID" value="QII13699.1"/>
    <property type="molecule type" value="Genomic_DNA"/>
</dbReference>
<organism evidence="1 2">
    <name type="scientific">Kuenenia stuttgartiensis</name>
    <dbReference type="NCBI Taxonomy" id="174633"/>
    <lineage>
        <taxon>Bacteria</taxon>
        <taxon>Pseudomonadati</taxon>
        <taxon>Planctomycetota</taxon>
        <taxon>Candidatus Brocadiia</taxon>
        <taxon>Candidatus Brocadiales</taxon>
        <taxon>Candidatus Brocadiaceae</taxon>
        <taxon>Candidatus Kuenenia</taxon>
    </lineage>
</organism>
<name>A0A6G7GWQ7_KUEST</name>
<evidence type="ECO:0000313" key="2">
    <source>
        <dbReference type="Proteomes" id="UP000501926"/>
    </source>
</evidence>
<proteinExistence type="predicted"/>
<reference evidence="1 2" key="1">
    <citation type="submission" date="2020-02" db="EMBL/GenBank/DDBJ databases">
        <title>Newly sequenced genome of strain CSTR1 showed variability in Candidatus Kuenenia stuttgartiensis genomes.</title>
        <authorList>
            <person name="Ding C."/>
            <person name="Adrian L."/>
        </authorList>
    </citation>
    <scope>NUCLEOTIDE SEQUENCE [LARGE SCALE GENOMIC DNA]</scope>
    <source>
        <strain evidence="1 2">CSTR1</strain>
    </source>
</reference>
<dbReference type="Proteomes" id="UP000501926">
    <property type="component" value="Chromosome"/>
</dbReference>
<sequence length="31" mass="3705">MFLLRLILKQVQANRYDDNKVTEGVFRKHGD</sequence>